<keyword evidence="4" id="KW-1185">Reference proteome</keyword>
<organism evidence="3 4">
    <name type="scientific">Marinagarivorans cellulosilyticus</name>
    <dbReference type="NCBI Taxonomy" id="2721545"/>
    <lineage>
        <taxon>Bacteria</taxon>
        <taxon>Pseudomonadati</taxon>
        <taxon>Pseudomonadota</taxon>
        <taxon>Gammaproteobacteria</taxon>
        <taxon>Cellvibrionales</taxon>
        <taxon>Cellvibrionaceae</taxon>
        <taxon>Marinagarivorans</taxon>
    </lineage>
</organism>
<feature type="compositionally biased region" description="Low complexity" evidence="2">
    <location>
        <begin position="574"/>
        <end position="586"/>
    </location>
</feature>
<feature type="compositionally biased region" description="Polar residues" evidence="2">
    <location>
        <begin position="604"/>
        <end position="613"/>
    </location>
</feature>
<evidence type="ECO:0000256" key="2">
    <source>
        <dbReference type="SAM" id="MobiDB-lite"/>
    </source>
</evidence>
<feature type="compositionally biased region" description="Basic and acidic residues" evidence="2">
    <location>
        <begin position="647"/>
        <end position="659"/>
    </location>
</feature>
<feature type="region of interest" description="Disordered" evidence="2">
    <location>
        <begin position="694"/>
        <end position="716"/>
    </location>
</feature>
<dbReference type="RefSeq" id="WP_236985747.1">
    <property type="nucleotide sequence ID" value="NZ_AP023086.1"/>
</dbReference>
<evidence type="ECO:0000313" key="3">
    <source>
        <dbReference type="EMBL" id="BCD96241.1"/>
    </source>
</evidence>
<proteinExistence type="predicted"/>
<evidence type="ECO:0000256" key="1">
    <source>
        <dbReference type="SAM" id="Coils"/>
    </source>
</evidence>
<dbReference type="Proteomes" id="UP001320119">
    <property type="component" value="Chromosome"/>
</dbReference>
<feature type="region of interest" description="Disordered" evidence="2">
    <location>
        <begin position="569"/>
        <end position="682"/>
    </location>
</feature>
<accession>A0AAN2BIU4</accession>
<reference evidence="3 4" key="1">
    <citation type="journal article" date="2022" name="IScience">
        <title>An ultrasensitive nanofiber-based assay for enzymatic hydrolysis and deep-sea microbial degradation of cellulose.</title>
        <authorList>
            <person name="Tsudome M."/>
            <person name="Tachioka M."/>
            <person name="Miyazaki M."/>
            <person name="Uchimura K."/>
            <person name="Tsuda M."/>
            <person name="Takaki Y."/>
            <person name="Deguchi S."/>
        </authorList>
    </citation>
    <scope>NUCLEOTIDE SEQUENCE [LARGE SCALE GENOMIC DNA]</scope>
    <source>
        <strain evidence="3 4">GE09</strain>
    </source>
</reference>
<dbReference type="KEGG" id="marq:MARGE09_P0440"/>
<sequence>MLDQHEDKSKVARLLNIQEPVSEVRLQNQEVFSVPSSSNTWLEQVAISTRVNDSITTLDFRVRDWVKGYARLVESIAYERNARNKYLGIADRALESGILRLEESGESLEEAERIVERYSEKVQELEAYIAQAESQMEMILDEVSAAGYLHQVDGAQLTVFDPSKKGLPFMPPTVHEDGTYLHSTAWEAAKHSLDSQLRRGLLESGDQDYMTKYIDDLEELARLEYVYSDSAGGAPDTIDIESRVRASKAELVRTKDSLKSLSDTSRKIRIYASSNLGASSVKGTKKFGNNSKLVFDKHSIYTSGDMIYSSPAKKVQIFINNKKIDHTLSQLPNLSDQAKTQGARPGGIKITDFRKLLVTAVSEHISPELKKLNDSCERLKGAIFADEALLAETRKNHSAEAAKATQELQDARIQFVKTWSEIGRRIADTQLEMKSVAHNPLTDYVVEHLGGDRENLVIANFASNGLVVDTGEHLPKYLLGRGSTTAAVVFPKPKTPFNSDNGDVLLAVKSPSVVYRLSERPSIQLVEENTVSVAWDGYCLGELTKSFNLGPGEQREISLVKTSKFIEKTDRATKTSQSSRSTTSNSFEEKLKNELSNEKKISQQKKNSSLTKTGRSVVDVDSSSRGRKVTQKASLKGSYFGSSGKASVEDRKTTQDSSKKTNALNLSNELSESSASTQSSTDLARNISEAISKVAQESSEEQRVEVSESNNTSTEINETYSETITLQNPNMGTPINYHLYQVKNIYRTSLALNDAKIVVNTGIEILDGVGLTEKRAISVPEIGRFLSDLFIEVHNGGLDKPCSYIAMLAKDLLDGILRRYQDDYSALQVSPNGMPLDGYLNALDTLSDKDGDINPDRSESDASKAVLDLLAKIPEFVLKPVPMGEAQKHSVNAGAYYMDSELGDMPGTDPYLSRMRQLEIERKEKMNEQSVFFPPVAEEKAPD</sequence>
<dbReference type="AlphaFoldDB" id="A0AAN2BIU4"/>
<feature type="compositionally biased region" description="Low complexity" evidence="2">
    <location>
        <begin position="614"/>
        <end position="623"/>
    </location>
</feature>
<dbReference type="EMBL" id="AP023086">
    <property type="protein sequence ID" value="BCD96241.1"/>
    <property type="molecule type" value="Genomic_DNA"/>
</dbReference>
<feature type="compositionally biased region" description="Low complexity" evidence="2">
    <location>
        <begin position="661"/>
        <end position="681"/>
    </location>
</feature>
<gene>
    <name evidence="3" type="ORF">MARGE09_P0440</name>
</gene>
<evidence type="ECO:0000313" key="4">
    <source>
        <dbReference type="Proteomes" id="UP001320119"/>
    </source>
</evidence>
<protein>
    <submittedName>
        <fullName evidence="3">Uncharacterized protein</fullName>
    </submittedName>
</protein>
<feature type="compositionally biased region" description="Basic and acidic residues" evidence="2">
    <location>
        <begin position="587"/>
        <end position="601"/>
    </location>
</feature>
<feature type="coiled-coil region" evidence="1">
    <location>
        <begin position="101"/>
        <end position="142"/>
    </location>
</feature>
<keyword evidence="1" id="KW-0175">Coiled coil</keyword>
<name>A0AAN2BIU4_9GAMM</name>